<reference evidence="1 2" key="1">
    <citation type="submission" date="2019-03" db="EMBL/GenBank/DDBJ databases">
        <title>Genomic Encyclopedia of Type Strains, Phase III (KMG-III): the genomes of soil and plant-associated and newly described type strains.</title>
        <authorList>
            <person name="Whitman W."/>
        </authorList>
    </citation>
    <scope>NUCLEOTIDE SEQUENCE [LARGE SCALE GENOMIC DNA]</scope>
    <source>
        <strain evidence="1 2">CGMCC 1.12801</strain>
    </source>
</reference>
<comment type="caution">
    <text evidence="1">The sequence shown here is derived from an EMBL/GenBank/DDBJ whole genome shotgun (WGS) entry which is preliminary data.</text>
</comment>
<proteinExistence type="predicted"/>
<accession>A0A4R7D4X3</accession>
<gene>
    <name evidence="1" type="ORF">B0I21_103254</name>
</gene>
<organism evidence="1 2">
    <name type="scientific">Sphingobacterium paludis</name>
    <dbReference type="NCBI Taxonomy" id="1476465"/>
    <lineage>
        <taxon>Bacteria</taxon>
        <taxon>Pseudomonadati</taxon>
        <taxon>Bacteroidota</taxon>
        <taxon>Sphingobacteriia</taxon>
        <taxon>Sphingobacteriales</taxon>
        <taxon>Sphingobacteriaceae</taxon>
        <taxon>Sphingobacterium</taxon>
    </lineage>
</organism>
<dbReference type="AlphaFoldDB" id="A0A4R7D4X3"/>
<protein>
    <submittedName>
        <fullName evidence="1">Uncharacterized protein</fullName>
    </submittedName>
</protein>
<evidence type="ECO:0000313" key="1">
    <source>
        <dbReference type="EMBL" id="TDS14755.1"/>
    </source>
</evidence>
<evidence type="ECO:0000313" key="2">
    <source>
        <dbReference type="Proteomes" id="UP000294752"/>
    </source>
</evidence>
<keyword evidence="2" id="KW-1185">Reference proteome</keyword>
<name>A0A4R7D4X3_9SPHI</name>
<dbReference type="EMBL" id="SNZV01000003">
    <property type="protein sequence ID" value="TDS14755.1"/>
    <property type="molecule type" value="Genomic_DNA"/>
</dbReference>
<dbReference type="Proteomes" id="UP000294752">
    <property type="component" value="Unassembled WGS sequence"/>
</dbReference>
<sequence length="70" mass="8027">MDCFRRRPPVNSPEVIQSLEQVEAPALEVHPGVWDIAPEREEVSDIEELNQPRPQLMMFTKNQTQRGGAK</sequence>